<accession>A0A538U5S7</accession>
<keyword evidence="3" id="KW-0812">Transmembrane</keyword>
<evidence type="ECO:0000259" key="4">
    <source>
        <dbReference type="PROSITE" id="PS50111"/>
    </source>
</evidence>
<feature type="transmembrane region" description="Helical" evidence="3">
    <location>
        <begin position="26"/>
        <end position="45"/>
    </location>
</feature>
<dbReference type="EMBL" id="VBPB01000175">
    <property type="protein sequence ID" value="TMQ71248.1"/>
    <property type="molecule type" value="Genomic_DNA"/>
</dbReference>
<organism evidence="5 6">
    <name type="scientific">Eiseniibacteriota bacterium</name>
    <dbReference type="NCBI Taxonomy" id="2212470"/>
    <lineage>
        <taxon>Bacteria</taxon>
        <taxon>Candidatus Eiseniibacteriota</taxon>
    </lineage>
</organism>
<feature type="compositionally biased region" description="Low complexity" evidence="2">
    <location>
        <begin position="483"/>
        <end position="495"/>
    </location>
</feature>
<dbReference type="Gene3D" id="1.10.287.950">
    <property type="entry name" value="Methyl-accepting chemotaxis protein"/>
    <property type="match status" value="1"/>
</dbReference>
<dbReference type="GO" id="GO:0016020">
    <property type="term" value="C:membrane"/>
    <property type="evidence" value="ECO:0007669"/>
    <property type="project" value="InterPro"/>
</dbReference>
<evidence type="ECO:0000256" key="2">
    <source>
        <dbReference type="SAM" id="MobiDB-lite"/>
    </source>
</evidence>
<dbReference type="PROSITE" id="PS50111">
    <property type="entry name" value="CHEMOTAXIS_TRANSDUC_2"/>
    <property type="match status" value="1"/>
</dbReference>
<evidence type="ECO:0000256" key="1">
    <source>
        <dbReference type="PROSITE-ProRule" id="PRU00284"/>
    </source>
</evidence>
<comment type="caution">
    <text evidence="5">The sequence shown here is derived from an EMBL/GenBank/DDBJ whole genome shotgun (WGS) entry which is preliminary data.</text>
</comment>
<name>A0A538U5S7_UNCEI</name>
<keyword evidence="3" id="KW-0472">Membrane</keyword>
<evidence type="ECO:0000313" key="6">
    <source>
        <dbReference type="Proteomes" id="UP000319771"/>
    </source>
</evidence>
<gene>
    <name evidence="5" type="ORF">E6K81_10560</name>
</gene>
<dbReference type="GO" id="GO:0007165">
    <property type="term" value="P:signal transduction"/>
    <property type="evidence" value="ECO:0007669"/>
    <property type="project" value="UniProtKB-KW"/>
</dbReference>
<evidence type="ECO:0000256" key="3">
    <source>
        <dbReference type="SAM" id="Phobius"/>
    </source>
</evidence>
<proteinExistence type="predicted"/>
<keyword evidence="3" id="KW-1133">Transmembrane helix</keyword>
<sequence length="523" mass="55604">MTSSRHAPRDERPSGTGWSQGLRLRLWLGCLAGVLVGAAGMWWVVGTFAGPGEHLDLPAFVSWLSAIAALSVVVSIAFALWLDSGIIGHLRGLSGSLDSGRLSDLRGLPGGTGWGELSRLTQQIQALLTQQRQLARTADDLGTLLGQLMVVRTSLERWEESERWEGAHIEPGAIAPVLETLDRGLRRLDEVREENLEAARQIGLTAGGALDEARETAGEAERGFVEATALLTTVRELQRLGGELEQSLAALGASPVGEDEAALEAWRASARAAIQELVESSGGSVEHLGRGMLRVREIADQVHLVGNRATLIALNAALAGTRHGRSEAESEGLAEEMKRLAGEVRSATEHTRLLSGEIEGEVAAAVERMRGVRQRVAERLEAIPLPVAAAPREPARAAEPSRLLERVKEMVQDAAQKGERLSAAGERVSRAAQRLVRQLEDEVQELAGMVVRLSPPEAAPEGAMPAAAAVPEETVPRVEATDAAGAAPRAPGLKLLGEEHLLPGGEPRPARRTRGGPAPGERS</sequence>
<feature type="transmembrane region" description="Helical" evidence="3">
    <location>
        <begin position="57"/>
        <end position="82"/>
    </location>
</feature>
<feature type="region of interest" description="Disordered" evidence="2">
    <location>
        <begin position="472"/>
        <end position="523"/>
    </location>
</feature>
<reference evidence="5 6" key="1">
    <citation type="journal article" date="2019" name="Nat. Microbiol.">
        <title>Mediterranean grassland soil C-N compound turnover is dependent on rainfall and depth, and is mediated by genomically divergent microorganisms.</title>
        <authorList>
            <person name="Diamond S."/>
            <person name="Andeer P.F."/>
            <person name="Li Z."/>
            <person name="Crits-Christoph A."/>
            <person name="Burstein D."/>
            <person name="Anantharaman K."/>
            <person name="Lane K.R."/>
            <person name="Thomas B.C."/>
            <person name="Pan C."/>
            <person name="Northen T.R."/>
            <person name="Banfield J.F."/>
        </authorList>
    </citation>
    <scope>NUCLEOTIDE SEQUENCE [LARGE SCALE GENOMIC DNA]</scope>
    <source>
        <strain evidence="5">WS_11</strain>
    </source>
</reference>
<keyword evidence="1" id="KW-0807">Transducer</keyword>
<dbReference type="AlphaFoldDB" id="A0A538U5S7"/>
<dbReference type="SUPFAM" id="SSF58104">
    <property type="entry name" value="Methyl-accepting chemotaxis protein (MCP) signaling domain"/>
    <property type="match status" value="1"/>
</dbReference>
<evidence type="ECO:0000313" key="5">
    <source>
        <dbReference type="EMBL" id="TMQ71248.1"/>
    </source>
</evidence>
<protein>
    <recommendedName>
        <fullName evidence="4">Methyl-accepting transducer domain-containing protein</fullName>
    </recommendedName>
</protein>
<dbReference type="InterPro" id="IPR004089">
    <property type="entry name" value="MCPsignal_dom"/>
</dbReference>
<feature type="domain" description="Methyl-accepting transducer" evidence="4">
    <location>
        <begin position="226"/>
        <end position="429"/>
    </location>
</feature>
<dbReference type="Proteomes" id="UP000319771">
    <property type="component" value="Unassembled WGS sequence"/>
</dbReference>